<dbReference type="PANTHER" id="PTHR11430:SF64">
    <property type="entry name" value="LIPOCALIN-15"/>
    <property type="match status" value="1"/>
</dbReference>
<dbReference type="InterPro" id="IPR012674">
    <property type="entry name" value="Calycin"/>
</dbReference>
<evidence type="ECO:0000313" key="3">
    <source>
        <dbReference type="Proteomes" id="UP000335636"/>
    </source>
</evidence>
<organism evidence="2 3">
    <name type="scientific">Marmota monax</name>
    <name type="common">Woodchuck</name>
    <dbReference type="NCBI Taxonomy" id="9995"/>
    <lineage>
        <taxon>Eukaryota</taxon>
        <taxon>Metazoa</taxon>
        <taxon>Chordata</taxon>
        <taxon>Craniata</taxon>
        <taxon>Vertebrata</taxon>
        <taxon>Euteleostomi</taxon>
        <taxon>Mammalia</taxon>
        <taxon>Eutheria</taxon>
        <taxon>Euarchontoglires</taxon>
        <taxon>Glires</taxon>
        <taxon>Rodentia</taxon>
        <taxon>Sciuromorpha</taxon>
        <taxon>Sciuridae</taxon>
        <taxon>Xerinae</taxon>
        <taxon>Marmotini</taxon>
        <taxon>Marmota</taxon>
    </lineage>
</organism>
<name>A0A5E4AC66_MARMO</name>
<dbReference type="EMBL" id="CABDUW010000036">
    <property type="protein sequence ID" value="VTJ54241.1"/>
    <property type="molecule type" value="Genomic_DNA"/>
</dbReference>
<dbReference type="Gene3D" id="2.40.128.20">
    <property type="match status" value="1"/>
</dbReference>
<comment type="caution">
    <text evidence="2">The sequence shown here is derived from an EMBL/GenBank/DDBJ whole genome shotgun (WGS) entry which is preliminary data.</text>
</comment>
<dbReference type="SUPFAM" id="SSF50814">
    <property type="entry name" value="Lipocalins"/>
    <property type="match status" value="1"/>
</dbReference>
<gene>
    <name evidence="2" type="ORF">MONAX_5E006408</name>
</gene>
<accession>A0A5E4AC66</accession>
<dbReference type="AlphaFoldDB" id="A0A5E4AC66"/>
<keyword evidence="3" id="KW-1185">Reference proteome</keyword>
<comment type="similarity">
    <text evidence="1">Belongs to the calycin superfamily. Lipocalin family.</text>
</comment>
<dbReference type="GO" id="GO:0036094">
    <property type="term" value="F:small molecule binding"/>
    <property type="evidence" value="ECO:0007669"/>
    <property type="project" value="InterPro"/>
</dbReference>
<dbReference type="Proteomes" id="UP000335636">
    <property type="component" value="Unassembled WGS sequence"/>
</dbReference>
<protein>
    <submittedName>
        <fullName evidence="2">Uncharacterized protein</fullName>
    </submittedName>
</protein>
<dbReference type="PROSITE" id="PS00213">
    <property type="entry name" value="LIPOCALIN"/>
    <property type="match status" value="1"/>
</dbReference>
<dbReference type="InterPro" id="IPR022272">
    <property type="entry name" value="Lipocalin_CS"/>
</dbReference>
<evidence type="ECO:0000313" key="2">
    <source>
        <dbReference type="EMBL" id="VTJ54241.1"/>
    </source>
</evidence>
<proteinExistence type="inferred from homology"/>
<evidence type="ECO:0000256" key="1">
    <source>
        <dbReference type="ARBA" id="ARBA00006889"/>
    </source>
</evidence>
<dbReference type="PANTHER" id="PTHR11430">
    <property type="entry name" value="LIPOCALIN"/>
    <property type="match status" value="1"/>
</dbReference>
<sequence length="138" mass="15068">MRLVLLLWVSATLAEVLVQPDFDAKKFSGLWYVVSMVSDCKVFLGKKDHLLMSTKDINATKGGCLNVHMEFPRADGCAQVDATFLKMGSEGHFRVPGMSWGHWDCSPGVMQIVFALRPPAPPPPGRLGWGLARIPAGS</sequence>
<dbReference type="InterPro" id="IPR002345">
    <property type="entry name" value="Lipocalin"/>
</dbReference>
<reference evidence="2" key="1">
    <citation type="submission" date="2019-04" db="EMBL/GenBank/DDBJ databases">
        <authorList>
            <person name="Alioto T."/>
            <person name="Alioto T."/>
        </authorList>
    </citation>
    <scope>NUCLEOTIDE SEQUENCE [LARGE SCALE GENOMIC DNA]</scope>
</reference>